<feature type="domain" description="Fungal lipase-type" evidence="4">
    <location>
        <begin position="155"/>
        <end position="298"/>
    </location>
</feature>
<dbReference type="EMBL" id="JAAOAR010000316">
    <property type="protein sequence ID" value="KAF5588517.1"/>
    <property type="molecule type" value="Genomic_DNA"/>
</dbReference>
<dbReference type="AlphaFoldDB" id="A0A8H5P3A2"/>
<dbReference type="InterPro" id="IPR029058">
    <property type="entry name" value="AB_hydrolase_fold"/>
</dbReference>
<dbReference type="SUPFAM" id="SSF53474">
    <property type="entry name" value="alpha/beta-Hydrolases"/>
    <property type="match status" value="1"/>
</dbReference>
<accession>A0A8H5P3A2</accession>
<evidence type="ECO:0000259" key="4">
    <source>
        <dbReference type="Pfam" id="PF01764"/>
    </source>
</evidence>
<gene>
    <name evidence="5" type="ORF">FPANT_6592</name>
</gene>
<dbReference type="Gene3D" id="3.40.50.1820">
    <property type="entry name" value="alpha/beta hydrolase"/>
    <property type="match status" value="1"/>
</dbReference>
<reference evidence="5 6" key="1">
    <citation type="submission" date="2020-05" db="EMBL/GenBank/DDBJ databases">
        <title>Identification and distribution of gene clusters putatively required for synthesis of sphingolipid metabolism inhibitors in phylogenetically diverse species of the filamentous fungus Fusarium.</title>
        <authorList>
            <person name="Kim H.-S."/>
            <person name="Busman M."/>
            <person name="Brown D.W."/>
            <person name="Divon H."/>
            <person name="Uhlig S."/>
            <person name="Proctor R.H."/>
        </authorList>
    </citation>
    <scope>NUCLEOTIDE SEQUENCE [LARGE SCALE GENOMIC DNA]</scope>
    <source>
        <strain evidence="5 6">NRRL 25211</strain>
    </source>
</reference>
<comment type="catalytic activity">
    <reaction evidence="2">
        <text>a diacylglycerol + H2O = a monoacylglycerol + a fatty acid + H(+)</text>
        <dbReference type="Rhea" id="RHEA:32731"/>
        <dbReference type="ChEBI" id="CHEBI:15377"/>
        <dbReference type="ChEBI" id="CHEBI:15378"/>
        <dbReference type="ChEBI" id="CHEBI:17408"/>
        <dbReference type="ChEBI" id="CHEBI:18035"/>
        <dbReference type="ChEBI" id="CHEBI:28868"/>
    </reaction>
</comment>
<comment type="catalytic activity">
    <reaction evidence="3">
        <text>a monoacylglycerol + H2O = glycerol + a fatty acid + H(+)</text>
        <dbReference type="Rhea" id="RHEA:15245"/>
        <dbReference type="ChEBI" id="CHEBI:15377"/>
        <dbReference type="ChEBI" id="CHEBI:15378"/>
        <dbReference type="ChEBI" id="CHEBI:17408"/>
        <dbReference type="ChEBI" id="CHEBI:17754"/>
        <dbReference type="ChEBI" id="CHEBI:28868"/>
    </reaction>
</comment>
<evidence type="ECO:0000313" key="5">
    <source>
        <dbReference type="EMBL" id="KAF5588517.1"/>
    </source>
</evidence>
<dbReference type="Pfam" id="PF01764">
    <property type="entry name" value="Lipase_3"/>
    <property type="match status" value="1"/>
</dbReference>
<evidence type="ECO:0000256" key="3">
    <source>
        <dbReference type="ARBA" id="ARBA00048461"/>
    </source>
</evidence>
<dbReference type="InterPro" id="IPR051218">
    <property type="entry name" value="Sec_MonoDiacylglyc_Lipase"/>
</dbReference>
<dbReference type="PANTHER" id="PTHR45856:SF24">
    <property type="entry name" value="FUNGAL LIPASE-LIKE DOMAIN-CONTAINING PROTEIN"/>
    <property type="match status" value="1"/>
</dbReference>
<evidence type="ECO:0000256" key="1">
    <source>
        <dbReference type="ARBA" id="ARBA00043996"/>
    </source>
</evidence>
<dbReference type="CDD" id="cd00519">
    <property type="entry name" value="Lipase_3"/>
    <property type="match status" value="1"/>
</dbReference>
<name>A0A8H5P3A2_9HYPO</name>
<sequence length="427" mass="47094">MWASKFLKGRNTRAITKTSIAAAASAPTSQAEFSANSQAFSVAVTELLECLDFVLDQLDDQGEHGDLLQFHLSRLAKEISKYDNSKVDEQASQPWSGDRDLLELLLAACRCACSVYKPDVHPGGDLVPVISRTPSITGTVKATSIWKSEDTNTLFVSIRGTSCKTDHLVNFNRNQKDSASVFAFPGIKEQIYAHSGFLACAATLLPWLTEEIIRQVTVDDGLKDIVFTGHSAGGAVAAMSFLHFVCHCPSELSNAKFSLITFGAPPVTSTNITELARSLPQTRHIYAVVNEHDLVPRVDQSYITSIISLYRAAYGLPLSDFNNTTFTNNPQADRNQDTVWKLPPPDFYVVGNVIVLRAKLDYNALQSTSSQDHTESMDTTAPSQKLDILRVSPIEFCKLLFFEISVHKRKIYLNRLERLVQDSGGTI</sequence>
<dbReference type="Proteomes" id="UP000544095">
    <property type="component" value="Unassembled WGS sequence"/>
</dbReference>
<comment type="similarity">
    <text evidence="1">Belongs to the AB hydrolase superfamily. Lipase family. Class 3 subfamily.</text>
</comment>
<dbReference type="GO" id="GO:0006629">
    <property type="term" value="P:lipid metabolic process"/>
    <property type="evidence" value="ECO:0007669"/>
    <property type="project" value="InterPro"/>
</dbReference>
<dbReference type="PANTHER" id="PTHR45856">
    <property type="entry name" value="ALPHA/BETA-HYDROLASES SUPERFAMILY PROTEIN"/>
    <property type="match status" value="1"/>
</dbReference>
<protein>
    <recommendedName>
        <fullName evidence="4">Fungal lipase-type domain-containing protein</fullName>
    </recommendedName>
</protein>
<evidence type="ECO:0000313" key="6">
    <source>
        <dbReference type="Proteomes" id="UP000544095"/>
    </source>
</evidence>
<proteinExistence type="inferred from homology"/>
<organism evidence="5 6">
    <name type="scientific">Fusarium pseudoanthophilum</name>
    <dbReference type="NCBI Taxonomy" id="48495"/>
    <lineage>
        <taxon>Eukaryota</taxon>
        <taxon>Fungi</taxon>
        <taxon>Dikarya</taxon>
        <taxon>Ascomycota</taxon>
        <taxon>Pezizomycotina</taxon>
        <taxon>Sordariomycetes</taxon>
        <taxon>Hypocreomycetidae</taxon>
        <taxon>Hypocreales</taxon>
        <taxon>Nectriaceae</taxon>
        <taxon>Fusarium</taxon>
        <taxon>Fusarium fujikuroi species complex</taxon>
    </lineage>
</organism>
<comment type="caution">
    <text evidence="5">The sequence shown here is derived from an EMBL/GenBank/DDBJ whole genome shotgun (WGS) entry which is preliminary data.</text>
</comment>
<evidence type="ECO:0000256" key="2">
    <source>
        <dbReference type="ARBA" id="ARBA00047591"/>
    </source>
</evidence>
<keyword evidence="6" id="KW-1185">Reference proteome</keyword>
<dbReference type="InterPro" id="IPR002921">
    <property type="entry name" value="Fungal_lipase-type"/>
</dbReference>